<keyword evidence="3" id="KW-1185">Reference proteome</keyword>
<dbReference type="SUPFAM" id="SSF52490">
    <property type="entry name" value="Tubulin nucleotide-binding domain-like"/>
    <property type="match status" value="1"/>
</dbReference>
<protein>
    <submittedName>
        <fullName evidence="2">Tubulin-like doman-containing protein</fullName>
    </submittedName>
</protein>
<dbReference type="InterPro" id="IPR025904">
    <property type="entry name" value="Tubulin-like"/>
</dbReference>
<dbReference type="InterPro" id="IPR036525">
    <property type="entry name" value="Tubulin/FtsZ_GTPase_sf"/>
</dbReference>
<evidence type="ECO:0000313" key="3">
    <source>
        <dbReference type="Proteomes" id="UP001207605"/>
    </source>
</evidence>
<organism evidence="2 3">
    <name type="scientific">Dorea ammoniilytica</name>
    <dbReference type="NCBI Taxonomy" id="2981788"/>
    <lineage>
        <taxon>Bacteria</taxon>
        <taxon>Bacillati</taxon>
        <taxon>Bacillota</taxon>
        <taxon>Clostridia</taxon>
        <taxon>Lachnospirales</taxon>
        <taxon>Lachnospiraceae</taxon>
        <taxon>Dorea</taxon>
    </lineage>
</organism>
<dbReference type="Proteomes" id="UP001207605">
    <property type="component" value="Unassembled WGS sequence"/>
</dbReference>
<dbReference type="RefSeq" id="WP_262580792.1">
    <property type="nucleotide sequence ID" value="NZ_JAOQJV010000002.1"/>
</dbReference>
<accession>A0ABT2S383</accession>
<gene>
    <name evidence="2" type="ORF">OCV65_02120</name>
</gene>
<reference evidence="2 3" key="1">
    <citation type="journal article" date="2021" name="ISME Commun">
        <title>Automated analysis of genomic sequences facilitates high-throughput and comprehensive description of bacteria.</title>
        <authorList>
            <person name="Hitch T.C.A."/>
        </authorList>
    </citation>
    <scope>NUCLEOTIDE SEQUENCE [LARGE SCALE GENOMIC DNA]</scope>
    <source>
        <strain evidence="2 3">Sanger_02</strain>
    </source>
</reference>
<evidence type="ECO:0000313" key="2">
    <source>
        <dbReference type="EMBL" id="MCU6699041.1"/>
    </source>
</evidence>
<name>A0ABT2S383_9FIRM</name>
<keyword evidence="1" id="KW-0175">Coiled coil</keyword>
<proteinExistence type="predicted"/>
<dbReference type="Pfam" id="PF13809">
    <property type="entry name" value="Tubulin_2"/>
    <property type="match status" value="1"/>
</dbReference>
<comment type="caution">
    <text evidence="2">The sequence shown here is derived from an EMBL/GenBank/DDBJ whole genome shotgun (WGS) entry which is preliminary data.</text>
</comment>
<feature type="coiled-coil region" evidence="1">
    <location>
        <begin position="1106"/>
        <end position="1133"/>
    </location>
</feature>
<evidence type="ECO:0000256" key="1">
    <source>
        <dbReference type="SAM" id="Coils"/>
    </source>
</evidence>
<dbReference type="Gene3D" id="3.40.50.1440">
    <property type="entry name" value="Tubulin/FtsZ, GTPase domain"/>
    <property type="match status" value="1"/>
</dbReference>
<sequence length="1135" mass="130761">MIAPTLLVGLGGTGSKIVSRVSKMVTEEQRKHIGFAVFDTDINELREIREANPYIKTIQTSTKLTVGEYLNIDTHARDTWFPVNGILNSKSLTEGAGQVRAISRLALDTAIRAGNMEPLHKAIEELYKLEGDSGEQALRVVIVSSLAGGTGSGLILPVALYLKNYLATKFQASANITRGFFILPEVFYEVIRGQSERNNLRCNAYAALRELDAFLMKGDKTLPEKYDKTVRVEFPRVGSSEVEEYDVRPYDFCFLFDAQNTEGKKLNSFNQYLDHAANCIYSQSIGPMNKRSNSSEDNTIRELCAQRGRNRYAGAGSAMLIYPTEDVKEYIALNWAKECVSKQWLVFDDMYRERCMANSEMRAQGFHVNDIDPSMSYIGSIEQMAKQKDPFAKAIEEACTIYDDGGYKKVSDKWSEYVDQLKKFVKTSVMTGQLDLDSQKRQAMGLINDIEVGKKEAKEDLQSAFMEVEKYKDMVMRRSEDSGRTIAYTIFRAKNDSATKDRLPHQMETYLRDQHDAFIHPNAVRYFLYQALELMKQEKVFVDKENKKKEKFFDDFYNIFDDPKTDETETVDQLTERKIDKKTQQEMKDQFRYYLSEVDKYRTSSVLAEVLREGIDYITNLCDAFQTFYASFEDRIGKLDRRINSLLKKYVNTAGKTTRYVCASANCFNRLLKEMPYTGNTITIDKELAEDIYSKVRGYSMMKDKPENGGYFEELFEDGIIGYFEKSLMEIYGTTVNMDVLSALEREAKYEANEYDYGRVEQYVRRVIAETRSLSNPFIERPLGEQREPIAACTYSKQLDPKDDSPRSMLIAQELGNYGGNPDEDIPLNMIMFYQAIYGLRANGLSKFSPGSEADGRCEGEYYKAYYELISQIKPKSDKTPVITPHIDRKWHIITCLPDLDDENQERQERRIYRAFILGMIFNLISYRKIAEGKYLYRLQLNGIDTEEFVVSNGTPCDHYYEVLDALIINPVVVKTILNYMDKKFTAEKNSAGKITIENSLLMKHIGKLKTDEFKKSGLTIFDLALLLKVSTPAAEFDKKVGKDIMRESLQMIYEYMSTIVLGDDLDWIYGNFVFDQVKAFDKNVDWYFANWRDDFSDYVDDLMQIAANELENKEQENLCEKMQELIENARERRE</sequence>
<dbReference type="EMBL" id="JAOQJV010000002">
    <property type="protein sequence ID" value="MCU6699041.1"/>
    <property type="molecule type" value="Genomic_DNA"/>
</dbReference>